<reference evidence="3 4" key="1">
    <citation type="journal article" date="2016" name="Mol. Biol. Evol.">
        <title>Comparative Genomics of Early-Diverging Mushroom-Forming Fungi Provides Insights into the Origins of Lignocellulose Decay Capabilities.</title>
        <authorList>
            <person name="Nagy L.G."/>
            <person name="Riley R."/>
            <person name="Tritt A."/>
            <person name="Adam C."/>
            <person name="Daum C."/>
            <person name="Floudas D."/>
            <person name="Sun H."/>
            <person name="Yadav J.S."/>
            <person name="Pangilinan J."/>
            <person name="Larsson K.H."/>
            <person name="Matsuura K."/>
            <person name="Barry K."/>
            <person name="Labutti K."/>
            <person name="Kuo R."/>
            <person name="Ohm R.A."/>
            <person name="Bhattacharya S.S."/>
            <person name="Shirouzu T."/>
            <person name="Yoshinaga Y."/>
            <person name="Martin F.M."/>
            <person name="Grigoriev I.V."/>
            <person name="Hibbett D.S."/>
        </authorList>
    </citation>
    <scope>NUCLEOTIDE SEQUENCE [LARGE SCALE GENOMIC DNA]</scope>
    <source>
        <strain evidence="3 4">HHB14362 ss-1</strain>
    </source>
</reference>
<dbReference type="GO" id="GO:0004674">
    <property type="term" value="F:protein serine/threonine kinase activity"/>
    <property type="evidence" value="ECO:0007669"/>
    <property type="project" value="TreeGrafter"/>
</dbReference>
<proteinExistence type="predicted"/>
<dbReference type="InterPro" id="IPR001245">
    <property type="entry name" value="Ser-Thr/Tyr_kinase_cat_dom"/>
</dbReference>
<dbReference type="OrthoDB" id="4062651at2759"/>
<dbReference type="SUPFAM" id="SSF56112">
    <property type="entry name" value="Protein kinase-like (PK-like)"/>
    <property type="match status" value="1"/>
</dbReference>
<dbReference type="GO" id="GO:0005524">
    <property type="term" value="F:ATP binding"/>
    <property type="evidence" value="ECO:0007669"/>
    <property type="project" value="InterPro"/>
</dbReference>
<keyword evidence="1" id="KW-1133">Transmembrane helix</keyword>
<dbReference type="PANTHER" id="PTHR44329">
    <property type="entry name" value="SERINE/THREONINE-PROTEIN KINASE TNNI3K-RELATED"/>
    <property type="match status" value="1"/>
</dbReference>
<dbReference type="InterPro" id="IPR011009">
    <property type="entry name" value="Kinase-like_dom_sf"/>
</dbReference>
<dbReference type="PROSITE" id="PS50011">
    <property type="entry name" value="PROTEIN_KINASE_DOM"/>
    <property type="match status" value="1"/>
</dbReference>
<keyword evidence="1" id="KW-0472">Membrane</keyword>
<evidence type="ECO:0000259" key="2">
    <source>
        <dbReference type="PROSITE" id="PS50011"/>
    </source>
</evidence>
<gene>
    <name evidence="3" type="ORF">NEOLEDRAFT_673955</name>
</gene>
<dbReference type="Pfam" id="PF07714">
    <property type="entry name" value="PK_Tyr_Ser-Thr"/>
    <property type="match status" value="1"/>
</dbReference>
<keyword evidence="4" id="KW-1185">Reference proteome</keyword>
<keyword evidence="1" id="KW-0812">Transmembrane</keyword>
<name>A0A165QC08_9AGAM</name>
<keyword evidence="3" id="KW-0808">Transferase</keyword>
<keyword evidence="3" id="KW-0418">Kinase</keyword>
<feature type="transmembrane region" description="Helical" evidence="1">
    <location>
        <begin position="70"/>
        <end position="100"/>
    </location>
</feature>
<feature type="transmembrane region" description="Helical" evidence="1">
    <location>
        <begin position="47"/>
        <end position="64"/>
    </location>
</feature>
<accession>A0A165QC08</accession>
<evidence type="ECO:0000313" key="3">
    <source>
        <dbReference type="EMBL" id="KZT22207.1"/>
    </source>
</evidence>
<dbReference type="InterPro" id="IPR000719">
    <property type="entry name" value="Prot_kinase_dom"/>
</dbReference>
<dbReference type="Gene3D" id="1.10.510.10">
    <property type="entry name" value="Transferase(Phosphotransferase) domain 1"/>
    <property type="match status" value="1"/>
</dbReference>
<feature type="domain" description="Protein kinase" evidence="2">
    <location>
        <begin position="149"/>
        <end position="413"/>
    </location>
</feature>
<dbReference type="Proteomes" id="UP000076761">
    <property type="component" value="Unassembled WGS sequence"/>
</dbReference>
<evidence type="ECO:0000313" key="4">
    <source>
        <dbReference type="Proteomes" id="UP000076761"/>
    </source>
</evidence>
<protein>
    <submittedName>
        <fullName evidence="3">Kinase-like protein</fullName>
    </submittedName>
</protein>
<organism evidence="3 4">
    <name type="scientific">Neolentinus lepideus HHB14362 ss-1</name>
    <dbReference type="NCBI Taxonomy" id="1314782"/>
    <lineage>
        <taxon>Eukaryota</taxon>
        <taxon>Fungi</taxon>
        <taxon>Dikarya</taxon>
        <taxon>Basidiomycota</taxon>
        <taxon>Agaricomycotina</taxon>
        <taxon>Agaricomycetes</taxon>
        <taxon>Gloeophyllales</taxon>
        <taxon>Gloeophyllaceae</taxon>
        <taxon>Neolentinus</taxon>
    </lineage>
</organism>
<dbReference type="AlphaFoldDB" id="A0A165QC08"/>
<dbReference type="InterPro" id="IPR051681">
    <property type="entry name" value="Ser/Thr_Kinases-Pseudokinases"/>
</dbReference>
<evidence type="ECO:0000256" key="1">
    <source>
        <dbReference type="SAM" id="Phobius"/>
    </source>
</evidence>
<dbReference type="STRING" id="1314782.A0A165QC08"/>
<dbReference type="InParanoid" id="A0A165QC08"/>
<sequence>MIFQSGRLSGPPLYAVYNQAHGPLSPFFCSNHHQHLRARRTRAPLRGGWRLSVYPTLSFLIHFIKEFARAFAVVFVDSLIFSWWKLVLPLLFSIAGAVIASKFFNPRLQRIVVDNHNALSDFPERNTGLRDHDTLYYHHPGSVDLLRFLKGQRSYRDGKHTTTYIHDFGWEVYAFKILRFDQSTDMGRLETQRQREAIIWNTLPRHANFVRLCDIATTPDICFVTFWMRNGNIAEYIREHPQCDRLLLIIQIAQALECLHDHNIIHGSVRGSNVLIDDNGAACLTNFLSARRTNDPIEFRQVWGTGRWNAPEQRFPENFGRNMDDNRPTKKSDVYTFGLLFWQIFSGAVPFSNIRSDAKVLLHILNGRRPLRTQQCDEAGLNDELWALIGQCWAQDERLRPSISEVVREVERLRGQLGDG</sequence>
<dbReference type="EMBL" id="KV425598">
    <property type="protein sequence ID" value="KZT22207.1"/>
    <property type="molecule type" value="Genomic_DNA"/>
</dbReference>